<feature type="transmembrane region" description="Helical" evidence="1">
    <location>
        <begin position="70"/>
        <end position="92"/>
    </location>
</feature>
<name>A0A2K1KXK9_PHYPA</name>
<keyword evidence="2" id="KW-0732">Signal</keyword>
<protein>
    <submittedName>
        <fullName evidence="3 4">Uncharacterized protein</fullName>
    </submittedName>
</protein>
<dbReference type="Gramene" id="Pp3c3_37419V3.1">
    <property type="protein sequence ID" value="PAC:32941458.CDS.1"/>
    <property type="gene ID" value="Pp3c3_37419"/>
</dbReference>
<reference evidence="3 5" key="2">
    <citation type="journal article" date="2018" name="Plant J.">
        <title>The Physcomitrella patens chromosome-scale assembly reveals moss genome structure and evolution.</title>
        <authorList>
            <person name="Lang D."/>
            <person name="Ullrich K.K."/>
            <person name="Murat F."/>
            <person name="Fuchs J."/>
            <person name="Jenkins J."/>
            <person name="Haas F.B."/>
            <person name="Piednoel M."/>
            <person name="Gundlach H."/>
            <person name="Van Bel M."/>
            <person name="Meyberg R."/>
            <person name="Vives C."/>
            <person name="Morata J."/>
            <person name="Symeonidi A."/>
            <person name="Hiss M."/>
            <person name="Muchero W."/>
            <person name="Kamisugi Y."/>
            <person name="Saleh O."/>
            <person name="Blanc G."/>
            <person name="Decker E.L."/>
            <person name="van Gessel N."/>
            <person name="Grimwood J."/>
            <person name="Hayes R.D."/>
            <person name="Graham S.W."/>
            <person name="Gunter L.E."/>
            <person name="McDaniel S.F."/>
            <person name="Hoernstein S.N.W."/>
            <person name="Larsson A."/>
            <person name="Li F.W."/>
            <person name="Perroud P.F."/>
            <person name="Phillips J."/>
            <person name="Ranjan P."/>
            <person name="Rokshar D.S."/>
            <person name="Rothfels C.J."/>
            <person name="Schneider L."/>
            <person name="Shu S."/>
            <person name="Stevenson D.W."/>
            <person name="Thummler F."/>
            <person name="Tillich M."/>
            <person name="Villarreal Aguilar J.C."/>
            <person name="Widiez T."/>
            <person name="Wong G.K."/>
            <person name="Wymore A."/>
            <person name="Zhang Y."/>
            <person name="Zimmer A.D."/>
            <person name="Quatrano R.S."/>
            <person name="Mayer K.F.X."/>
            <person name="Goodstein D."/>
            <person name="Casacuberta J.M."/>
            <person name="Vandepoele K."/>
            <person name="Reski R."/>
            <person name="Cuming A.C."/>
            <person name="Tuskan G.A."/>
            <person name="Maumus F."/>
            <person name="Salse J."/>
            <person name="Schmutz J."/>
            <person name="Rensing S.A."/>
        </authorList>
    </citation>
    <scope>NUCLEOTIDE SEQUENCE [LARGE SCALE GENOMIC DNA]</scope>
    <source>
        <strain evidence="4 5">cv. Gransden 2004</strain>
    </source>
</reference>
<dbReference type="Proteomes" id="UP000006727">
    <property type="component" value="Chromosome 3"/>
</dbReference>
<evidence type="ECO:0000313" key="3">
    <source>
        <dbReference type="EMBL" id="PNR58518.1"/>
    </source>
</evidence>
<gene>
    <name evidence="3" type="ORF">PHYPA_005513</name>
</gene>
<dbReference type="EnsemblPlants" id="Pp3c3_37419V3.1">
    <property type="protein sequence ID" value="PAC:32941458.CDS.1"/>
    <property type="gene ID" value="Pp3c3_37419"/>
</dbReference>
<keyword evidence="5" id="KW-1185">Reference proteome</keyword>
<evidence type="ECO:0000313" key="5">
    <source>
        <dbReference type="Proteomes" id="UP000006727"/>
    </source>
</evidence>
<dbReference type="InParanoid" id="A0A2K1KXK9"/>
<dbReference type="AlphaFoldDB" id="A0A2K1KXK9"/>
<sequence>MVRIVCCRPWAVNAEGMMQRDWSLAPSHMKLILLLLVLFLVPCADSLSSIYSCMYLVEVNSSVYCPTMHAVRVSVCVCVCCIAPSILCHVLWSLHR</sequence>
<feature type="signal peptide" evidence="2">
    <location>
        <begin position="1"/>
        <end position="46"/>
    </location>
</feature>
<reference evidence="4" key="3">
    <citation type="submission" date="2020-12" db="UniProtKB">
        <authorList>
            <consortium name="EnsemblPlants"/>
        </authorList>
    </citation>
    <scope>IDENTIFICATION</scope>
</reference>
<proteinExistence type="predicted"/>
<feature type="chain" id="PRO_5036043099" evidence="2">
    <location>
        <begin position="47"/>
        <end position="96"/>
    </location>
</feature>
<keyword evidence="1" id="KW-1133">Transmembrane helix</keyword>
<accession>A0A2K1KXK9</accession>
<reference evidence="3 5" key="1">
    <citation type="journal article" date="2008" name="Science">
        <title>The Physcomitrella genome reveals evolutionary insights into the conquest of land by plants.</title>
        <authorList>
            <person name="Rensing S."/>
            <person name="Lang D."/>
            <person name="Zimmer A."/>
            <person name="Terry A."/>
            <person name="Salamov A."/>
            <person name="Shapiro H."/>
            <person name="Nishiyama T."/>
            <person name="Perroud P.-F."/>
            <person name="Lindquist E."/>
            <person name="Kamisugi Y."/>
            <person name="Tanahashi T."/>
            <person name="Sakakibara K."/>
            <person name="Fujita T."/>
            <person name="Oishi K."/>
            <person name="Shin-I T."/>
            <person name="Kuroki Y."/>
            <person name="Toyoda A."/>
            <person name="Suzuki Y."/>
            <person name="Hashimoto A."/>
            <person name="Yamaguchi K."/>
            <person name="Sugano A."/>
            <person name="Kohara Y."/>
            <person name="Fujiyama A."/>
            <person name="Anterola A."/>
            <person name="Aoki S."/>
            <person name="Ashton N."/>
            <person name="Barbazuk W.B."/>
            <person name="Barker E."/>
            <person name="Bennetzen J."/>
            <person name="Bezanilla M."/>
            <person name="Blankenship R."/>
            <person name="Cho S.H."/>
            <person name="Dutcher S."/>
            <person name="Estelle M."/>
            <person name="Fawcett J.A."/>
            <person name="Gundlach H."/>
            <person name="Hanada K."/>
            <person name="Heyl A."/>
            <person name="Hicks K.A."/>
            <person name="Hugh J."/>
            <person name="Lohr M."/>
            <person name="Mayer K."/>
            <person name="Melkozernov A."/>
            <person name="Murata T."/>
            <person name="Nelson D."/>
            <person name="Pils B."/>
            <person name="Prigge M."/>
            <person name="Reiss B."/>
            <person name="Renner T."/>
            <person name="Rombauts S."/>
            <person name="Rushton P."/>
            <person name="Sanderfoot A."/>
            <person name="Schween G."/>
            <person name="Shiu S.-H."/>
            <person name="Stueber K."/>
            <person name="Theodoulou F.L."/>
            <person name="Tu H."/>
            <person name="Van de Peer Y."/>
            <person name="Verrier P.J."/>
            <person name="Waters E."/>
            <person name="Wood A."/>
            <person name="Yang L."/>
            <person name="Cove D."/>
            <person name="Cuming A."/>
            <person name="Hasebe M."/>
            <person name="Lucas S."/>
            <person name="Mishler D.B."/>
            <person name="Reski R."/>
            <person name="Grigoriev I."/>
            <person name="Quatrano R.S."/>
            <person name="Boore J.L."/>
        </authorList>
    </citation>
    <scope>NUCLEOTIDE SEQUENCE [LARGE SCALE GENOMIC DNA]</scope>
    <source>
        <strain evidence="4 5">cv. Gransden 2004</strain>
    </source>
</reference>
<organism evidence="3">
    <name type="scientific">Physcomitrium patens</name>
    <name type="common">Spreading-leaved earth moss</name>
    <name type="synonym">Physcomitrella patens</name>
    <dbReference type="NCBI Taxonomy" id="3218"/>
    <lineage>
        <taxon>Eukaryota</taxon>
        <taxon>Viridiplantae</taxon>
        <taxon>Streptophyta</taxon>
        <taxon>Embryophyta</taxon>
        <taxon>Bryophyta</taxon>
        <taxon>Bryophytina</taxon>
        <taxon>Bryopsida</taxon>
        <taxon>Funariidae</taxon>
        <taxon>Funariales</taxon>
        <taxon>Funariaceae</taxon>
        <taxon>Physcomitrium</taxon>
    </lineage>
</organism>
<evidence type="ECO:0000313" key="4">
    <source>
        <dbReference type="EnsemblPlants" id="PAC:32941458.CDS.1"/>
    </source>
</evidence>
<dbReference type="EMBL" id="ABEU02000003">
    <property type="protein sequence ID" value="PNR58518.1"/>
    <property type="molecule type" value="Genomic_DNA"/>
</dbReference>
<keyword evidence="1" id="KW-0472">Membrane</keyword>
<keyword evidence="1" id="KW-0812">Transmembrane</keyword>
<evidence type="ECO:0000256" key="2">
    <source>
        <dbReference type="SAM" id="SignalP"/>
    </source>
</evidence>
<evidence type="ECO:0000256" key="1">
    <source>
        <dbReference type="SAM" id="Phobius"/>
    </source>
</evidence>